<organism evidence="5 6">
    <name type="scientific">Phialemonium thermophilum</name>
    <dbReference type="NCBI Taxonomy" id="223376"/>
    <lineage>
        <taxon>Eukaryota</taxon>
        <taxon>Fungi</taxon>
        <taxon>Dikarya</taxon>
        <taxon>Ascomycota</taxon>
        <taxon>Pezizomycotina</taxon>
        <taxon>Sordariomycetes</taxon>
        <taxon>Sordariomycetidae</taxon>
        <taxon>Cephalothecales</taxon>
        <taxon>Cephalothecaceae</taxon>
        <taxon>Phialemonium</taxon>
    </lineage>
</organism>
<feature type="region of interest" description="Disordered" evidence="3">
    <location>
        <begin position="200"/>
        <end position="320"/>
    </location>
</feature>
<evidence type="ECO:0000256" key="1">
    <source>
        <dbReference type="ARBA" id="ARBA00008482"/>
    </source>
</evidence>
<evidence type="ECO:0000313" key="6">
    <source>
        <dbReference type="Proteomes" id="UP001586593"/>
    </source>
</evidence>
<dbReference type="PANTHER" id="PTHR15350:SF5">
    <property type="entry name" value="COP9 SIGNALOSOME COMPLEX SUBUNIT 7"/>
    <property type="match status" value="1"/>
</dbReference>
<dbReference type="Proteomes" id="UP001586593">
    <property type="component" value="Unassembled WGS sequence"/>
</dbReference>
<dbReference type="PROSITE" id="PS50250">
    <property type="entry name" value="PCI"/>
    <property type="match status" value="1"/>
</dbReference>
<comment type="similarity">
    <text evidence="1">Belongs to the CSN7/EIF3M family. CSN7 subfamily.</text>
</comment>
<protein>
    <recommendedName>
        <fullName evidence="4">PCI domain-containing protein</fullName>
    </recommendedName>
</protein>
<evidence type="ECO:0000256" key="2">
    <source>
        <dbReference type="ARBA" id="ARBA00022790"/>
    </source>
</evidence>
<keyword evidence="6" id="KW-1185">Reference proteome</keyword>
<reference evidence="5 6" key="1">
    <citation type="journal article" date="2024" name="Commun. Biol.">
        <title>Comparative genomic analysis of thermophilic fungi reveals convergent evolutionary adaptations and gene losses.</title>
        <authorList>
            <person name="Steindorff A.S."/>
            <person name="Aguilar-Pontes M.V."/>
            <person name="Robinson A.J."/>
            <person name="Andreopoulos B."/>
            <person name="LaButti K."/>
            <person name="Kuo A."/>
            <person name="Mondo S."/>
            <person name="Riley R."/>
            <person name="Otillar R."/>
            <person name="Haridas S."/>
            <person name="Lipzen A."/>
            <person name="Grimwood J."/>
            <person name="Schmutz J."/>
            <person name="Clum A."/>
            <person name="Reid I.D."/>
            <person name="Moisan M.C."/>
            <person name="Butler G."/>
            <person name="Nguyen T.T.M."/>
            <person name="Dewar K."/>
            <person name="Conant G."/>
            <person name="Drula E."/>
            <person name="Henrissat B."/>
            <person name="Hansel C."/>
            <person name="Singer S."/>
            <person name="Hutchinson M.I."/>
            <person name="de Vries R.P."/>
            <person name="Natvig D.O."/>
            <person name="Powell A.J."/>
            <person name="Tsang A."/>
            <person name="Grigoriev I.V."/>
        </authorList>
    </citation>
    <scope>NUCLEOTIDE SEQUENCE [LARGE SCALE GENOMIC DNA]</scope>
    <source>
        <strain evidence="5 6">ATCC 24622</strain>
    </source>
</reference>
<name>A0ABR3Y2H2_9PEZI</name>
<comment type="caution">
    <text evidence="5">The sequence shown here is derived from an EMBL/GenBank/DDBJ whole genome shotgun (WGS) entry which is preliminary data.</text>
</comment>
<dbReference type="EMBL" id="JAZHXJ010000016">
    <property type="protein sequence ID" value="KAL1882097.1"/>
    <property type="molecule type" value="Genomic_DNA"/>
</dbReference>
<dbReference type="SMART" id="SM00088">
    <property type="entry name" value="PINT"/>
    <property type="match status" value="1"/>
</dbReference>
<dbReference type="InterPro" id="IPR045237">
    <property type="entry name" value="COPS7/eIF3m"/>
</dbReference>
<dbReference type="InterPro" id="IPR000717">
    <property type="entry name" value="PCI_dom"/>
</dbReference>
<keyword evidence="2" id="KW-0736">Signalosome</keyword>
<proteinExistence type="inferred from homology"/>
<gene>
    <name evidence="5" type="ORF">VTK73DRAFT_2188</name>
</gene>
<sequence length="320" mass="33917">MEQVKAVNALEPFLALSKFATSARAAADLVTRATSAPNTYVFAELLQTPAIQGLATSSEYANHLTLLQIFSYGTYGAYTATPNLPALNDSQLLKLRQLSLLTLAADGSSALGYAALMQALGLETPRQLEDLVISCVYAGLIRATLDPKNQRVRLDHVAALRDASPDSIPVLLSSLRAWAARCESTLAQLEGQIQQVIEGASRRATEKADWNERVTKLVDEERKSSGHGSTGGSGTGAGFGSSNTSSRGHGPDHGVRMLSLGERSSGASGSKLRAQRFGKRGIGHMDGAGAGGFDDEAMDVDENEESPDGKKRSSRRKLQG</sequence>
<feature type="compositionally biased region" description="Basic residues" evidence="3">
    <location>
        <begin position="273"/>
        <end position="282"/>
    </location>
</feature>
<dbReference type="Pfam" id="PF22061">
    <property type="entry name" value="CSN7_HB_subdom"/>
    <property type="match status" value="1"/>
</dbReference>
<evidence type="ECO:0000259" key="4">
    <source>
        <dbReference type="PROSITE" id="PS50250"/>
    </source>
</evidence>
<feature type="compositionally biased region" description="Basic and acidic residues" evidence="3">
    <location>
        <begin position="200"/>
        <end position="224"/>
    </location>
</feature>
<feature type="compositionally biased region" description="Gly residues" evidence="3">
    <location>
        <begin position="228"/>
        <end position="239"/>
    </location>
</feature>
<evidence type="ECO:0000256" key="3">
    <source>
        <dbReference type="SAM" id="MobiDB-lite"/>
    </source>
</evidence>
<dbReference type="PANTHER" id="PTHR15350">
    <property type="entry name" value="COP9 SIGNALOSOME COMPLEX SUBUNIT 7/DENDRITIC CELL PROTEIN GA17"/>
    <property type="match status" value="1"/>
</dbReference>
<dbReference type="Pfam" id="PF01399">
    <property type="entry name" value="PCI"/>
    <property type="match status" value="1"/>
</dbReference>
<accession>A0ABR3Y2H2</accession>
<feature type="domain" description="PCI" evidence="4">
    <location>
        <begin position="1"/>
        <end position="159"/>
    </location>
</feature>
<evidence type="ECO:0000313" key="5">
    <source>
        <dbReference type="EMBL" id="KAL1882097.1"/>
    </source>
</evidence>
<feature type="compositionally biased region" description="Acidic residues" evidence="3">
    <location>
        <begin position="293"/>
        <end position="306"/>
    </location>
</feature>